<dbReference type="EMBL" id="BK015926">
    <property type="protein sequence ID" value="DAF85433.1"/>
    <property type="molecule type" value="Genomic_DNA"/>
</dbReference>
<accession>A0A8S5TT99</accession>
<organism evidence="1">
    <name type="scientific">Siphoviridae sp. ctzm5103</name>
    <dbReference type="NCBI Taxonomy" id="2825750"/>
    <lineage>
        <taxon>Viruses</taxon>
        <taxon>Duplodnaviria</taxon>
        <taxon>Heunggongvirae</taxon>
        <taxon>Uroviricota</taxon>
        <taxon>Caudoviricetes</taxon>
    </lineage>
</organism>
<sequence>MKVTNKLNLPAAFVNAVSVERHNKAGCYSATTLNKGTKEIILQERHWDEFTVDAADSVWAVWGTAVHALMESQPDNNFHEEKFKVPVCNSFVTGQVDSYDMEHATIFDWKTASVWKVQFADFGDWYKQGMTYAWLLKQSGLDVRHCVFVALLKDHSKSKAAKDASYPQSPVFKYEFDVTDEELQQTEARIIAKVAEIENAYKLGDDDIEPCSAEERWADNEKWAVMKNGRKTAIKLFDNSADADAMAGEMGNSYYVEHRPAISRKCGEYCACKEFCNFYKSMKKDGGEE</sequence>
<name>A0A8S5TT99_9CAUD</name>
<proteinExistence type="predicted"/>
<reference evidence="1" key="1">
    <citation type="journal article" date="2021" name="Proc. Natl. Acad. Sci. U.S.A.">
        <title>A Catalog of Tens of Thousands of Viruses from Human Metagenomes Reveals Hidden Associations with Chronic Diseases.</title>
        <authorList>
            <person name="Tisza M.J."/>
            <person name="Buck C.B."/>
        </authorList>
    </citation>
    <scope>NUCLEOTIDE SEQUENCE</scope>
    <source>
        <strain evidence="1">Ctzm5103</strain>
    </source>
</reference>
<evidence type="ECO:0000313" key="1">
    <source>
        <dbReference type="EMBL" id="DAF85433.1"/>
    </source>
</evidence>
<protein>
    <submittedName>
        <fullName evidence="1">Uncharacterized protein</fullName>
    </submittedName>
</protein>